<evidence type="ECO:0008006" key="3">
    <source>
        <dbReference type="Google" id="ProtNLM"/>
    </source>
</evidence>
<dbReference type="NCBIfam" id="NF041419">
    <property type="entry name" value="CC_star_Cory"/>
    <property type="match status" value="1"/>
</dbReference>
<dbReference type="EMBL" id="SMAN01000006">
    <property type="protein sequence ID" value="TCT23616.1"/>
    <property type="molecule type" value="Genomic_DNA"/>
</dbReference>
<accession>A0A4R3N674</accession>
<dbReference type="InterPro" id="IPR047717">
    <property type="entry name" value="CC_star_Cory"/>
</dbReference>
<dbReference type="Pfam" id="PF25952">
    <property type="entry name" value="DUF7990"/>
    <property type="match status" value="1"/>
</dbReference>
<proteinExistence type="predicted"/>
<dbReference type="Proteomes" id="UP000294650">
    <property type="component" value="Unassembled WGS sequence"/>
</dbReference>
<dbReference type="AlphaFoldDB" id="A0A4R3N674"/>
<name>A0A4R3N674_9BACI</name>
<gene>
    <name evidence="1" type="ORF">EDD68_10626</name>
</gene>
<evidence type="ECO:0000313" key="2">
    <source>
        <dbReference type="Proteomes" id="UP000294650"/>
    </source>
</evidence>
<organism evidence="1 2">
    <name type="scientific">Melghiribacillus thermohalophilus</name>
    <dbReference type="NCBI Taxonomy" id="1324956"/>
    <lineage>
        <taxon>Bacteria</taxon>
        <taxon>Bacillati</taxon>
        <taxon>Bacillota</taxon>
        <taxon>Bacilli</taxon>
        <taxon>Bacillales</taxon>
        <taxon>Bacillaceae</taxon>
        <taxon>Melghiribacillus</taxon>
    </lineage>
</organism>
<keyword evidence="2" id="KW-1185">Reference proteome</keyword>
<comment type="caution">
    <text evidence="1">The sequence shown here is derived from an EMBL/GenBank/DDBJ whole genome shotgun (WGS) entry which is preliminary data.</text>
</comment>
<evidence type="ECO:0000313" key="1">
    <source>
        <dbReference type="EMBL" id="TCT23616.1"/>
    </source>
</evidence>
<reference evidence="1 2" key="1">
    <citation type="submission" date="2019-03" db="EMBL/GenBank/DDBJ databases">
        <title>Genomic Encyclopedia of Type Strains, Phase IV (KMG-IV): sequencing the most valuable type-strain genomes for metagenomic binning, comparative biology and taxonomic classification.</title>
        <authorList>
            <person name="Goeker M."/>
        </authorList>
    </citation>
    <scope>NUCLEOTIDE SEQUENCE [LARGE SCALE GENOMIC DNA]</scope>
    <source>
        <strain evidence="1 2">DSM 25894</strain>
    </source>
</reference>
<dbReference type="InterPro" id="IPR058303">
    <property type="entry name" value="DUF7990"/>
</dbReference>
<protein>
    <recommendedName>
        <fullName evidence="3">DNA helicase</fullName>
    </recommendedName>
</protein>
<sequence length="183" mass="21554">MKIGRIYHTIEKEIPGSSIYFVDPRNHFTIIYYFLKQVKHMHIPLIPALRTILTSIKDGAVFVNGHFAGQTREMETESILKTIVCLTSKQKRCESMGNEKWSLKRIIELYDQIISQPHRTEIARELRDEDDLFMLLLFSEMLGIPNPVFYYTLELYPVMLEKFHDWHLRMGMEKSPLSGIRCC</sequence>